<organism evidence="1 2">
    <name type="scientific">Solanum tuberosum</name>
    <name type="common">Potato</name>
    <dbReference type="NCBI Taxonomy" id="4113"/>
    <lineage>
        <taxon>Eukaryota</taxon>
        <taxon>Viridiplantae</taxon>
        <taxon>Streptophyta</taxon>
        <taxon>Embryophyta</taxon>
        <taxon>Tracheophyta</taxon>
        <taxon>Spermatophyta</taxon>
        <taxon>Magnoliopsida</taxon>
        <taxon>eudicotyledons</taxon>
        <taxon>Gunneridae</taxon>
        <taxon>Pentapetalae</taxon>
        <taxon>asterids</taxon>
        <taxon>lamiids</taxon>
        <taxon>Solanales</taxon>
        <taxon>Solanaceae</taxon>
        <taxon>Solanoideae</taxon>
        <taxon>Solaneae</taxon>
        <taxon>Solanum</taxon>
    </lineage>
</organism>
<dbReference type="EMBL" id="JAIVGD010000005">
    <property type="protein sequence ID" value="KAH0773584.1"/>
    <property type="molecule type" value="Genomic_DNA"/>
</dbReference>
<evidence type="ECO:0000313" key="2">
    <source>
        <dbReference type="Proteomes" id="UP000826656"/>
    </source>
</evidence>
<protein>
    <submittedName>
        <fullName evidence="1">Uncharacterized protein</fullName>
    </submittedName>
</protein>
<name>A0ABQ7VYN8_SOLTU</name>
<dbReference type="Proteomes" id="UP000826656">
    <property type="component" value="Unassembled WGS sequence"/>
</dbReference>
<proteinExistence type="predicted"/>
<reference evidence="1 2" key="1">
    <citation type="journal article" date="2021" name="bioRxiv">
        <title>Chromosome-scale and haplotype-resolved genome assembly of a tetraploid potato cultivar.</title>
        <authorList>
            <person name="Sun H."/>
            <person name="Jiao W.-B."/>
            <person name="Krause K."/>
            <person name="Campoy J.A."/>
            <person name="Goel M."/>
            <person name="Folz-Donahue K."/>
            <person name="Kukat C."/>
            <person name="Huettel B."/>
            <person name="Schneeberger K."/>
        </authorList>
    </citation>
    <scope>NUCLEOTIDE SEQUENCE [LARGE SCALE GENOMIC DNA]</scope>
    <source>
        <strain evidence="1">SolTubOtavaFocal</strain>
        <tissue evidence="1">Leaves</tissue>
    </source>
</reference>
<gene>
    <name evidence="1" type="ORF">KY290_010721</name>
</gene>
<comment type="caution">
    <text evidence="1">The sequence shown here is derived from an EMBL/GenBank/DDBJ whole genome shotgun (WGS) entry which is preliminary data.</text>
</comment>
<sequence length="332" mass="36981">MGLDDNYLQARSQILLMTPLPSVNQAYAMIIGDESQKAATSNPAGLLGAMPDNVVMYSKANSQKFKKKFKKKGGAGLSAAYNLITGNFSVASNEEQENKQYTGLSPGNQSIPVQQMVQAGACSFTKEQYDQIVQLIKHIQLDNSTTQVSCANAAGSLQWKGEGDWDVSFREDEFPFKWNNSIKPVFVDNLTGSNYEEISVLSLTVPNGLGINTNHHMENVIPTDNVIPTADIQTTQLTEPPRRSGRGKQPLIWMKDFISLSLHQDTPYLITNYVNYDNISLLSLRFDALELRVSWKQPLYLHEVVASEPQSYDQASKDPHWIKAMESEIEAL</sequence>
<evidence type="ECO:0000313" key="1">
    <source>
        <dbReference type="EMBL" id="KAH0773584.1"/>
    </source>
</evidence>
<dbReference type="PANTHER" id="PTHR34222">
    <property type="entry name" value="GAG_PRE-INTEGRS DOMAIN-CONTAINING PROTEIN"/>
    <property type="match status" value="1"/>
</dbReference>
<accession>A0ABQ7VYN8</accession>
<dbReference type="PANTHER" id="PTHR34222:SF97">
    <property type="entry name" value="CATALYTIC REGION, PUTATIVE-RELATED"/>
    <property type="match status" value="1"/>
</dbReference>
<keyword evidence="2" id="KW-1185">Reference proteome</keyword>